<dbReference type="GO" id="GO:0050661">
    <property type="term" value="F:NADP binding"/>
    <property type="evidence" value="ECO:0007669"/>
    <property type="project" value="InterPro"/>
</dbReference>
<evidence type="ECO:0000256" key="2">
    <source>
        <dbReference type="ARBA" id="ARBA00022605"/>
    </source>
</evidence>
<keyword evidence="5 10" id="KW-0057">Aromatic amino acid biosynthesis</keyword>
<keyword evidence="4 10" id="KW-0560">Oxidoreductase</keyword>
<gene>
    <name evidence="10" type="primary">aroE</name>
    <name evidence="14" type="ORF">SAMN05421852_104200</name>
</gene>
<dbReference type="AlphaFoldDB" id="A0A1I3NM98"/>
<dbReference type="FunFam" id="3.40.50.10860:FF:000004">
    <property type="entry name" value="Quinate/shikimate dehydrogenase"/>
    <property type="match status" value="1"/>
</dbReference>
<protein>
    <recommendedName>
        <fullName evidence="10">Shikimate dehydrogenase (NADP(+))</fullName>
        <shortName evidence="10">SDH</shortName>
        <ecNumber evidence="10">1.1.1.25</ecNumber>
    </recommendedName>
</protein>
<sequence>MQITSKTGALGLIGHPVAHSKSPDMMNRACEYLGLPFVYLAYDVDPAQLEQAVAGMKALKFRGFNVTIPHKVTIMNYLDELDDSAKEIGAVNTVVQNGEKWVGHNTDGVGYLRSLTEEIPIELSEQKVVMLGAGGAARAVGYALATAGVKRITIANRTKQKAEKLAHHLSKWTEIQVVDLAAADQEIAKATLLINTTSVGMEPKITETPIPTDWLHENLIVSDLIYHPKETALLCAAKKCGARVHNGMGMLVHQAAIAFEIWLGKKAPIQLMREVLESSLAASGKRV</sequence>
<comment type="similarity">
    <text evidence="10">Belongs to the shikimate dehydrogenase family.</text>
</comment>
<proteinExistence type="inferred from homology"/>
<evidence type="ECO:0000313" key="15">
    <source>
        <dbReference type="Proteomes" id="UP000199545"/>
    </source>
</evidence>
<evidence type="ECO:0000256" key="8">
    <source>
        <dbReference type="ARBA" id="ARBA00052329"/>
    </source>
</evidence>
<dbReference type="FunFam" id="3.40.50.720:FF:000086">
    <property type="entry name" value="Quinate/shikimate dehydrogenase"/>
    <property type="match status" value="1"/>
</dbReference>
<dbReference type="InterPro" id="IPR022893">
    <property type="entry name" value="Shikimate_DH_fam"/>
</dbReference>
<evidence type="ECO:0000259" key="13">
    <source>
        <dbReference type="Pfam" id="PF18317"/>
    </source>
</evidence>
<comment type="subunit">
    <text evidence="10">Homodimer.</text>
</comment>
<dbReference type="InterPro" id="IPR036291">
    <property type="entry name" value="NAD(P)-bd_dom_sf"/>
</dbReference>
<dbReference type="GO" id="GO:0008652">
    <property type="term" value="P:amino acid biosynthetic process"/>
    <property type="evidence" value="ECO:0007669"/>
    <property type="project" value="UniProtKB-KW"/>
</dbReference>
<keyword evidence="3 10" id="KW-0521">NADP</keyword>
<comment type="function">
    <text evidence="10">Involved in the biosynthesis of the chorismate, which leads to the biosynthesis of aromatic amino acids. Catalyzes the reversible NADPH linked reduction of 3-dehydroshikimate (DHSA) to yield shikimate (SA).</text>
</comment>
<feature type="domain" description="Quinate/shikimate 5-dehydrogenase/glutamyl-tRNA reductase" evidence="11">
    <location>
        <begin position="119"/>
        <end position="198"/>
    </location>
</feature>
<evidence type="ECO:0000256" key="6">
    <source>
        <dbReference type="ARBA" id="ARBA00049442"/>
    </source>
</evidence>
<dbReference type="GO" id="GO:0004764">
    <property type="term" value="F:shikimate 3-dehydrogenase (NADP+) activity"/>
    <property type="evidence" value="ECO:0007669"/>
    <property type="project" value="UniProtKB-UniRule"/>
</dbReference>
<dbReference type="Pfam" id="PF18317">
    <property type="entry name" value="SDH_C"/>
    <property type="match status" value="1"/>
</dbReference>
<comment type="catalytic activity">
    <reaction evidence="7">
        <text>L-quinate + NAD(+) = 3-dehydroquinate + NADH + H(+)</text>
        <dbReference type="Rhea" id="RHEA:22364"/>
        <dbReference type="ChEBI" id="CHEBI:15378"/>
        <dbReference type="ChEBI" id="CHEBI:29751"/>
        <dbReference type="ChEBI" id="CHEBI:32364"/>
        <dbReference type="ChEBI" id="CHEBI:57540"/>
        <dbReference type="ChEBI" id="CHEBI:57945"/>
        <dbReference type="EC" id="1.1.1.24"/>
    </reaction>
</comment>
<evidence type="ECO:0000256" key="1">
    <source>
        <dbReference type="ARBA" id="ARBA00004871"/>
    </source>
</evidence>
<name>A0A1I3NM98_9BACL</name>
<evidence type="ECO:0000259" key="11">
    <source>
        <dbReference type="Pfam" id="PF01488"/>
    </source>
</evidence>
<dbReference type="EC" id="1.1.1.25" evidence="10"/>
<dbReference type="GO" id="GO:0052734">
    <property type="term" value="F:shikimate 3-dehydrogenase (NAD+) activity"/>
    <property type="evidence" value="ECO:0007669"/>
    <property type="project" value="RHEA"/>
</dbReference>
<dbReference type="Proteomes" id="UP000199545">
    <property type="component" value="Unassembled WGS sequence"/>
</dbReference>
<feature type="domain" description="SDH C-terminal" evidence="13">
    <location>
        <begin position="247"/>
        <end position="277"/>
    </location>
</feature>
<dbReference type="Pfam" id="PF01488">
    <property type="entry name" value="Shikimate_DH"/>
    <property type="match status" value="1"/>
</dbReference>
<keyword evidence="15" id="KW-1185">Reference proteome</keyword>
<comment type="pathway">
    <text evidence="1 10">Metabolic intermediate biosynthesis; chorismate biosynthesis; chorismate from D-erythrose 4-phosphate and phosphoenolpyruvate: step 4/7.</text>
</comment>
<reference evidence="14 15" key="1">
    <citation type="submission" date="2016-10" db="EMBL/GenBank/DDBJ databases">
        <authorList>
            <person name="de Groot N.N."/>
        </authorList>
    </citation>
    <scope>NUCLEOTIDE SEQUENCE [LARGE SCALE GENOMIC DNA]</scope>
    <source>
        <strain evidence="14 15">DSM 44778</strain>
    </source>
</reference>
<dbReference type="PANTHER" id="PTHR21089:SF1">
    <property type="entry name" value="BIFUNCTIONAL 3-DEHYDROQUINATE DEHYDRATASE_SHIKIMATE DEHYDROGENASE, CHLOROPLASTIC"/>
    <property type="match status" value="1"/>
</dbReference>
<dbReference type="GO" id="GO:0019632">
    <property type="term" value="P:shikimate metabolic process"/>
    <property type="evidence" value="ECO:0007669"/>
    <property type="project" value="InterPro"/>
</dbReference>
<dbReference type="HAMAP" id="MF_00222">
    <property type="entry name" value="Shikimate_DH_AroE"/>
    <property type="match status" value="1"/>
</dbReference>
<dbReference type="CDD" id="cd01065">
    <property type="entry name" value="NAD_bind_Shikimate_DH"/>
    <property type="match status" value="1"/>
</dbReference>
<accession>A0A1I3NM98</accession>
<comment type="catalytic activity">
    <reaction evidence="8">
        <text>shikimate + NAD(+) = 3-dehydroshikimate + NADH + H(+)</text>
        <dbReference type="Rhea" id="RHEA:17741"/>
        <dbReference type="ChEBI" id="CHEBI:15378"/>
        <dbReference type="ChEBI" id="CHEBI:16630"/>
        <dbReference type="ChEBI" id="CHEBI:36208"/>
        <dbReference type="ChEBI" id="CHEBI:57540"/>
        <dbReference type="ChEBI" id="CHEBI:57945"/>
    </reaction>
</comment>
<feature type="binding site" evidence="10">
    <location>
        <position position="83"/>
    </location>
    <ligand>
        <name>NADP(+)</name>
        <dbReference type="ChEBI" id="CHEBI:58349"/>
    </ligand>
</feature>
<feature type="domain" description="Shikimate dehydrogenase substrate binding N-terminal" evidence="12">
    <location>
        <begin position="12"/>
        <end position="94"/>
    </location>
</feature>
<dbReference type="UniPathway" id="UPA00053">
    <property type="reaction ID" value="UER00087"/>
</dbReference>
<dbReference type="InterPro" id="IPR041121">
    <property type="entry name" value="SDH_C"/>
</dbReference>
<feature type="binding site" evidence="10">
    <location>
        <position position="107"/>
    </location>
    <ligand>
        <name>shikimate</name>
        <dbReference type="ChEBI" id="CHEBI:36208"/>
    </ligand>
</feature>
<dbReference type="NCBIfam" id="NF001314">
    <property type="entry name" value="PRK00258.2-2"/>
    <property type="match status" value="1"/>
</dbReference>
<dbReference type="InterPro" id="IPR046346">
    <property type="entry name" value="Aminoacid_DH-like_N_sf"/>
</dbReference>
<dbReference type="GO" id="GO:0005829">
    <property type="term" value="C:cytosol"/>
    <property type="evidence" value="ECO:0007669"/>
    <property type="project" value="TreeGrafter"/>
</dbReference>
<evidence type="ECO:0000256" key="4">
    <source>
        <dbReference type="ARBA" id="ARBA00023002"/>
    </source>
</evidence>
<evidence type="ECO:0000256" key="5">
    <source>
        <dbReference type="ARBA" id="ARBA00023141"/>
    </source>
</evidence>
<organism evidence="14 15">
    <name type="scientific">Thermoflavimicrobium dichotomicum</name>
    <dbReference type="NCBI Taxonomy" id="46223"/>
    <lineage>
        <taxon>Bacteria</taxon>
        <taxon>Bacillati</taxon>
        <taxon>Bacillota</taxon>
        <taxon>Bacilli</taxon>
        <taxon>Bacillales</taxon>
        <taxon>Thermoactinomycetaceae</taxon>
        <taxon>Thermoflavimicrobium</taxon>
    </lineage>
</organism>
<evidence type="ECO:0000256" key="3">
    <source>
        <dbReference type="ARBA" id="ARBA00022857"/>
    </source>
</evidence>
<dbReference type="SUPFAM" id="SSF51735">
    <property type="entry name" value="NAD(P)-binding Rossmann-fold domains"/>
    <property type="match status" value="1"/>
</dbReference>
<dbReference type="InterPro" id="IPR013708">
    <property type="entry name" value="Shikimate_DH-bd_N"/>
</dbReference>
<keyword evidence="2 10" id="KW-0028">Amino-acid biosynthesis</keyword>
<feature type="active site" description="Proton acceptor" evidence="10">
    <location>
        <position position="71"/>
    </location>
</feature>
<dbReference type="Gene3D" id="3.40.50.720">
    <property type="entry name" value="NAD(P)-binding Rossmann-like Domain"/>
    <property type="match status" value="1"/>
</dbReference>
<evidence type="ECO:0000259" key="12">
    <source>
        <dbReference type="Pfam" id="PF08501"/>
    </source>
</evidence>
<feature type="binding site" evidence="10">
    <location>
        <begin position="156"/>
        <end position="161"/>
    </location>
    <ligand>
        <name>NADP(+)</name>
        <dbReference type="ChEBI" id="CHEBI:58349"/>
    </ligand>
</feature>
<comment type="catalytic activity">
    <reaction evidence="6 10">
        <text>shikimate + NADP(+) = 3-dehydroshikimate + NADPH + H(+)</text>
        <dbReference type="Rhea" id="RHEA:17737"/>
        <dbReference type="ChEBI" id="CHEBI:15378"/>
        <dbReference type="ChEBI" id="CHEBI:16630"/>
        <dbReference type="ChEBI" id="CHEBI:36208"/>
        <dbReference type="ChEBI" id="CHEBI:57783"/>
        <dbReference type="ChEBI" id="CHEBI:58349"/>
        <dbReference type="EC" id="1.1.1.25"/>
    </reaction>
</comment>
<evidence type="ECO:0000256" key="7">
    <source>
        <dbReference type="ARBA" id="ARBA00051639"/>
    </source>
</evidence>
<feature type="binding site" evidence="10">
    <location>
        <position position="247"/>
    </location>
    <ligand>
        <name>NADP(+)</name>
        <dbReference type="ChEBI" id="CHEBI:58349"/>
    </ligand>
</feature>
<dbReference type="EMBL" id="FORR01000004">
    <property type="protein sequence ID" value="SFJ10335.1"/>
    <property type="molecule type" value="Genomic_DNA"/>
</dbReference>
<comment type="pathway">
    <text evidence="9">Aromatic compound metabolism; 3,4-dihydroxybenzoate biosynthesis; 3-dehydroquinate from D-quinate (NAD(+) route).</text>
</comment>
<dbReference type="RefSeq" id="WP_425263918.1">
    <property type="nucleotide sequence ID" value="NZ_FORR01000004.1"/>
</dbReference>
<dbReference type="GO" id="GO:0030266">
    <property type="term" value="F:quinate 3-dehydrogenase (NAD+) activity"/>
    <property type="evidence" value="ECO:0007669"/>
    <property type="project" value="UniProtKB-EC"/>
</dbReference>
<dbReference type="Pfam" id="PF08501">
    <property type="entry name" value="Shikimate_dh_N"/>
    <property type="match status" value="1"/>
</dbReference>
<dbReference type="NCBIfam" id="NF001319">
    <property type="entry name" value="PRK00258.3-3"/>
    <property type="match status" value="1"/>
</dbReference>
<feature type="binding site" evidence="10">
    <location>
        <position position="67"/>
    </location>
    <ligand>
        <name>shikimate</name>
        <dbReference type="ChEBI" id="CHEBI:36208"/>
    </ligand>
</feature>
<feature type="binding site" evidence="10">
    <location>
        <begin position="20"/>
        <end position="22"/>
    </location>
    <ligand>
        <name>shikimate</name>
        <dbReference type="ChEBI" id="CHEBI:36208"/>
    </ligand>
</feature>
<feature type="binding site" evidence="10">
    <location>
        <begin position="132"/>
        <end position="136"/>
    </location>
    <ligand>
        <name>NADP(+)</name>
        <dbReference type="ChEBI" id="CHEBI:58349"/>
    </ligand>
</feature>
<dbReference type="GO" id="GO:0009423">
    <property type="term" value="P:chorismate biosynthetic process"/>
    <property type="evidence" value="ECO:0007669"/>
    <property type="project" value="UniProtKB-UniRule"/>
</dbReference>
<dbReference type="NCBIfam" id="TIGR00507">
    <property type="entry name" value="aroE"/>
    <property type="match status" value="1"/>
</dbReference>
<dbReference type="InterPro" id="IPR011342">
    <property type="entry name" value="Shikimate_DH"/>
</dbReference>
<feature type="binding site" evidence="10">
    <location>
        <position position="226"/>
    </location>
    <ligand>
        <name>shikimate</name>
        <dbReference type="ChEBI" id="CHEBI:36208"/>
    </ligand>
</feature>
<evidence type="ECO:0000256" key="10">
    <source>
        <dbReference type="HAMAP-Rule" id="MF_00222"/>
    </source>
</evidence>
<dbReference type="PANTHER" id="PTHR21089">
    <property type="entry name" value="SHIKIMATE DEHYDROGENASE"/>
    <property type="match status" value="1"/>
</dbReference>
<evidence type="ECO:0000313" key="14">
    <source>
        <dbReference type="EMBL" id="SFJ10335.1"/>
    </source>
</evidence>
<feature type="binding site" evidence="10">
    <location>
        <position position="92"/>
    </location>
    <ligand>
        <name>shikimate</name>
        <dbReference type="ChEBI" id="CHEBI:36208"/>
    </ligand>
</feature>
<dbReference type="SUPFAM" id="SSF53223">
    <property type="entry name" value="Aminoacid dehydrogenase-like, N-terminal domain"/>
    <property type="match status" value="1"/>
</dbReference>
<dbReference type="InterPro" id="IPR006151">
    <property type="entry name" value="Shikm_DH/Glu-tRNA_Rdtase"/>
</dbReference>
<feature type="binding site" evidence="10">
    <location>
        <position position="254"/>
    </location>
    <ligand>
        <name>shikimate</name>
        <dbReference type="ChEBI" id="CHEBI:36208"/>
    </ligand>
</feature>
<dbReference type="GO" id="GO:0009073">
    <property type="term" value="P:aromatic amino acid family biosynthetic process"/>
    <property type="evidence" value="ECO:0007669"/>
    <property type="project" value="UniProtKB-KW"/>
</dbReference>
<feature type="binding site" evidence="10">
    <location>
        <position position="224"/>
    </location>
    <ligand>
        <name>NADP(+)</name>
        <dbReference type="ChEBI" id="CHEBI:58349"/>
    </ligand>
</feature>
<dbReference type="Gene3D" id="3.40.50.10860">
    <property type="entry name" value="Leucine Dehydrogenase, chain A, domain 1"/>
    <property type="match status" value="1"/>
</dbReference>
<dbReference type="STRING" id="46223.SAMN05421852_104200"/>
<evidence type="ECO:0000256" key="9">
    <source>
        <dbReference type="ARBA" id="ARBA00060613"/>
    </source>
</evidence>